<dbReference type="PATRIC" id="fig|1184267.3.peg.1334"/>
<evidence type="ECO:0000313" key="2">
    <source>
        <dbReference type="Proteomes" id="UP000012040"/>
    </source>
</evidence>
<reference evidence="1 2" key="1">
    <citation type="journal article" date="2013" name="ISME J.">
        <title>By their genes ye shall know them: genomic signatures of predatory bacteria.</title>
        <authorList>
            <person name="Pasternak Z."/>
            <person name="Pietrokovski S."/>
            <person name="Rotem O."/>
            <person name="Gophna U."/>
            <person name="Lurie-Weinberger M.N."/>
            <person name="Jurkevitch E."/>
        </authorList>
    </citation>
    <scope>NUCLEOTIDE SEQUENCE [LARGE SCALE GENOMIC DNA]</scope>
    <source>
        <strain evidence="1 2">JSS</strain>
    </source>
</reference>
<dbReference type="HOGENOM" id="CLU_2285942_0_0_7"/>
<name>M4V825_9BACT</name>
<dbReference type="Proteomes" id="UP000012040">
    <property type="component" value="Chromosome"/>
</dbReference>
<dbReference type="STRING" id="1184267.A11Q_1316"/>
<dbReference type="AlphaFoldDB" id="M4V825"/>
<dbReference type="KEGG" id="bex:A11Q_1316"/>
<dbReference type="EMBL" id="CP003537">
    <property type="protein sequence ID" value="AGH95532.1"/>
    <property type="molecule type" value="Genomic_DNA"/>
</dbReference>
<gene>
    <name evidence="1" type="ORF">A11Q_1316</name>
</gene>
<sequence length="101" mass="11515">MQTISILISVLWLSSVAFASLDFGLLIKQQIQVQQETHEKMSEELDLNNREEVREKVTVSLPNIPVVAVTTTTAVRTDIENSARVEQKEFNFLNEELKIVE</sequence>
<evidence type="ECO:0000313" key="1">
    <source>
        <dbReference type="EMBL" id="AGH95532.1"/>
    </source>
</evidence>
<keyword evidence="2" id="KW-1185">Reference proteome</keyword>
<organism evidence="1 2">
    <name type="scientific">Pseudobdellovibrio exovorus JSS</name>
    <dbReference type="NCBI Taxonomy" id="1184267"/>
    <lineage>
        <taxon>Bacteria</taxon>
        <taxon>Pseudomonadati</taxon>
        <taxon>Bdellovibrionota</taxon>
        <taxon>Bdellovibrionia</taxon>
        <taxon>Bdellovibrionales</taxon>
        <taxon>Pseudobdellovibrionaceae</taxon>
        <taxon>Pseudobdellovibrio</taxon>
    </lineage>
</organism>
<accession>M4V825</accession>
<proteinExistence type="predicted"/>
<dbReference type="RefSeq" id="WP_015470022.1">
    <property type="nucleotide sequence ID" value="NC_020813.1"/>
</dbReference>
<protein>
    <submittedName>
        <fullName evidence="1">Uncharacterized protein</fullName>
    </submittedName>
</protein>